<evidence type="ECO:0000313" key="16">
    <source>
        <dbReference type="EMBL" id="KAK0523329.1"/>
    </source>
</evidence>
<dbReference type="GO" id="GO:0000288">
    <property type="term" value="P:nuclear-transcribed mRNA catabolic process, deadenylation-dependent decay"/>
    <property type="evidence" value="ECO:0007669"/>
    <property type="project" value="InterPro"/>
</dbReference>
<evidence type="ECO:0000256" key="1">
    <source>
        <dbReference type="ARBA" id="ARBA00004496"/>
    </source>
</evidence>
<feature type="region of interest" description="Disordered" evidence="14">
    <location>
        <begin position="121"/>
        <end position="261"/>
    </location>
</feature>
<dbReference type="InterPro" id="IPR003285">
    <property type="entry name" value="Sup35"/>
</dbReference>
<keyword evidence="7" id="KW-0547">Nucleotide-binding</keyword>
<dbReference type="Gene3D" id="3.40.50.300">
    <property type="entry name" value="P-loop containing nucleotide triphosphate hydrolases"/>
    <property type="match status" value="1"/>
</dbReference>
<evidence type="ECO:0000256" key="9">
    <source>
        <dbReference type="ARBA" id="ARBA00023134"/>
    </source>
</evidence>
<dbReference type="PRINTS" id="PR01343">
    <property type="entry name" value="YEASTERF"/>
</dbReference>
<evidence type="ECO:0000256" key="12">
    <source>
        <dbReference type="ARBA" id="ARBA00030845"/>
    </source>
</evidence>
<evidence type="ECO:0000256" key="7">
    <source>
        <dbReference type="ARBA" id="ARBA00022741"/>
    </source>
</evidence>
<keyword evidence="4" id="KW-0963">Cytoplasm</keyword>
<evidence type="ECO:0000256" key="5">
    <source>
        <dbReference type="ARBA" id="ARBA00022553"/>
    </source>
</evidence>
<dbReference type="PROSITE" id="PS00301">
    <property type="entry name" value="G_TR_1"/>
    <property type="match status" value="1"/>
</dbReference>
<dbReference type="AlphaFoldDB" id="A0AAN6G8C8"/>
<evidence type="ECO:0000313" key="17">
    <source>
        <dbReference type="Proteomes" id="UP001176521"/>
    </source>
</evidence>
<dbReference type="PROSITE" id="PS51722">
    <property type="entry name" value="G_TR_2"/>
    <property type="match status" value="1"/>
</dbReference>
<keyword evidence="9" id="KW-0342">GTP-binding</keyword>
<name>A0AAN6G8C8_9BASI</name>
<dbReference type="InterPro" id="IPR009001">
    <property type="entry name" value="Transl_elong_EF1A/Init_IF2_C"/>
</dbReference>
<feature type="compositionally biased region" description="Polar residues" evidence="14">
    <location>
        <begin position="139"/>
        <end position="149"/>
    </location>
</feature>
<evidence type="ECO:0000259" key="15">
    <source>
        <dbReference type="PROSITE" id="PS51722"/>
    </source>
</evidence>
<evidence type="ECO:0000256" key="3">
    <source>
        <dbReference type="ARBA" id="ARBA00015765"/>
    </source>
</evidence>
<organism evidence="16 17">
    <name type="scientific">Tilletia horrida</name>
    <dbReference type="NCBI Taxonomy" id="155126"/>
    <lineage>
        <taxon>Eukaryota</taxon>
        <taxon>Fungi</taxon>
        <taxon>Dikarya</taxon>
        <taxon>Basidiomycota</taxon>
        <taxon>Ustilaginomycotina</taxon>
        <taxon>Exobasidiomycetes</taxon>
        <taxon>Tilletiales</taxon>
        <taxon>Tilletiaceae</taxon>
        <taxon>Tilletia</taxon>
    </lineage>
</organism>
<dbReference type="PRINTS" id="PR00315">
    <property type="entry name" value="ELONGATNFCT"/>
</dbReference>
<feature type="compositionally biased region" description="Basic and acidic residues" evidence="14">
    <location>
        <begin position="205"/>
        <end position="215"/>
    </location>
</feature>
<evidence type="ECO:0000256" key="11">
    <source>
        <dbReference type="ARBA" id="ARBA00030210"/>
    </source>
</evidence>
<evidence type="ECO:0000256" key="2">
    <source>
        <dbReference type="ARBA" id="ARBA00007249"/>
    </source>
</evidence>
<dbReference type="FunFam" id="3.40.50.300:FF:000503">
    <property type="entry name" value="Peptide chain release factor subunit 3"/>
    <property type="match status" value="1"/>
</dbReference>
<dbReference type="CDD" id="cd01883">
    <property type="entry name" value="EF1_alpha"/>
    <property type="match status" value="1"/>
</dbReference>
<dbReference type="SUPFAM" id="SSF52540">
    <property type="entry name" value="P-loop containing nucleoside triphosphate hydrolases"/>
    <property type="match status" value="1"/>
</dbReference>
<dbReference type="InterPro" id="IPR050100">
    <property type="entry name" value="TRAFAC_GTPase_members"/>
</dbReference>
<keyword evidence="6" id="KW-0677">Repeat</keyword>
<feature type="compositionally biased region" description="Low complexity" evidence="14">
    <location>
        <begin position="159"/>
        <end position="189"/>
    </location>
</feature>
<reference evidence="16" key="1">
    <citation type="journal article" date="2023" name="PhytoFront">
        <title>Draft Genome Resources of Seven Strains of Tilletia horrida, Causal Agent of Kernel Smut of Rice.</title>
        <authorList>
            <person name="Khanal S."/>
            <person name="Antony Babu S."/>
            <person name="Zhou X.G."/>
        </authorList>
    </citation>
    <scope>NUCLEOTIDE SEQUENCE</scope>
    <source>
        <strain evidence="16">TX3</strain>
    </source>
</reference>
<dbReference type="PANTHER" id="PTHR23115">
    <property type="entry name" value="TRANSLATION FACTOR"/>
    <property type="match status" value="1"/>
</dbReference>
<dbReference type="GO" id="GO:0005829">
    <property type="term" value="C:cytosol"/>
    <property type="evidence" value="ECO:0007669"/>
    <property type="project" value="GOC"/>
</dbReference>
<dbReference type="InterPro" id="IPR009000">
    <property type="entry name" value="Transl_B-barrel_sf"/>
</dbReference>
<dbReference type="Proteomes" id="UP001176521">
    <property type="component" value="Unassembled WGS sequence"/>
</dbReference>
<dbReference type="SUPFAM" id="SSF50465">
    <property type="entry name" value="EF-Tu/eEF-1alpha/eIF2-gamma C-terminal domain"/>
    <property type="match status" value="1"/>
</dbReference>
<dbReference type="InterPro" id="IPR000795">
    <property type="entry name" value="T_Tr_GTP-bd_dom"/>
</dbReference>
<dbReference type="InterPro" id="IPR004161">
    <property type="entry name" value="EFTu-like_2"/>
</dbReference>
<proteinExistence type="inferred from homology"/>
<dbReference type="SUPFAM" id="SSF50447">
    <property type="entry name" value="Translation proteins"/>
    <property type="match status" value="1"/>
</dbReference>
<comment type="subcellular location">
    <subcellularLocation>
        <location evidence="1">Cytoplasm</location>
    </subcellularLocation>
</comment>
<evidence type="ECO:0000256" key="4">
    <source>
        <dbReference type="ARBA" id="ARBA00022490"/>
    </source>
</evidence>
<keyword evidence="5" id="KW-0597">Phosphoprotein</keyword>
<dbReference type="GO" id="GO:0018444">
    <property type="term" value="C:translation release factor complex"/>
    <property type="evidence" value="ECO:0007669"/>
    <property type="project" value="UniProtKB-ARBA"/>
</dbReference>
<comment type="caution">
    <text evidence="16">The sequence shown here is derived from an EMBL/GenBank/DDBJ whole genome shotgun (WGS) entry which is preliminary data.</text>
</comment>
<dbReference type="EMBL" id="JAPDMQ010000521">
    <property type="protein sequence ID" value="KAK0523329.1"/>
    <property type="molecule type" value="Genomic_DNA"/>
</dbReference>
<evidence type="ECO:0000256" key="10">
    <source>
        <dbReference type="ARBA" id="ARBA00029585"/>
    </source>
</evidence>
<dbReference type="InterPro" id="IPR054696">
    <property type="entry name" value="GTP-eEF1A_C"/>
</dbReference>
<dbReference type="GO" id="GO:0003924">
    <property type="term" value="F:GTPase activity"/>
    <property type="evidence" value="ECO:0007669"/>
    <property type="project" value="InterPro"/>
</dbReference>
<dbReference type="CDD" id="cd04089">
    <property type="entry name" value="eRF3_II"/>
    <property type="match status" value="1"/>
</dbReference>
<evidence type="ECO:0000256" key="8">
    <source>
        <dbReference type="ARBA" id="ARBA00022917"/>
    </source>
</evidence>
<dbReference type="Pfam" id="PF03144">
    <property type="entry name" value="GTP_EFTU_D2"/>
    <property type="match status" value="1"/>
</dbReference>
<sequence>MNPNARSFNFNPAAQGFVPPQVAAQMAAAAAQQQHGQQQQQQPGADPNAGQYQQYSQQGAGYGAGGYGGQGAGGYYQGGHAGGYGRGGYGQQGGQPYYQQGAGYAPQYAPQQYQQQQQYYNQNNNNNNNNSQRQYQQPGAPSNQHQQRGSAGLPPRPQQPGAAAASAPAPVAAQAQAQAPAAAPAPAAPKTDRKPVSVSLGALSLKDKEQSKAADSKPAAAAAPKKEEAKPAAASADAQAAAPAAAQAKADENSKADAPAAATPAAAAAAAPDAAAAPEASAAGEEPGKGAVAKRAAKVEKKVEKAQMDSDKVLEETKKVTDEETLKDLFGDKADELKSHLNVVFIGHVDAGKSTMGGNLLYLTGMVDKRTLEKYEKEAKEAGRESWYLSWALDSTPQEREKGKTVEVGRAYFETGKRRYTILDAPGHKTYVPSMISGAAQADVAILVISARRGEFETGFERGGQTREHVMLVKTAGVQRLIVVINKMDEPTVKWEKERFDEIVGKLTPFLRQSGFNPKTDATFIPVSAYSGHNLKEVVPKDVCSWWQGPSLLGYLDNLELGDRKIGEPLKMPISEKYNDMGTIIVGKLEAGKVRRGDTLLLMPNRTTVEATAIYNEMEEEVPAAVSGDNVRIRLKGIDHDDVSVGFVLTDPRKPVTVATQFEAQLAILESKNIICAGYSAVMHIHTLSEEIVLPALLHYYDKKTGKKSRKPPQFAKKGMKIVALIETAQPICVERYADNPQLGRFTVRDEGITVAIGKVSKIHATAAAGDGEGAE</sequence>
<gene>
    <name evidence="16" type="primary">SUP35</name>
    <name evidence="16" type="ORF">OC842_006182</name>
</gene>
<feature type="domain" description="Tr-type G" evidence="15">
    <location>
        <begin position="338"/>
        <end position="570"/>
    </location>
</feature>
<dbReference type="FunFam" id="2.40.30.10:FF:000020">
    <property type="entry name" value="Translation elongation factor EF-1"/>
    <property type="match status" value="1"/>
</dbReference>
<comment type="similarity">
    <text evidence="2">Belongs to the TRAFAC class translation factor GTPase superfamily. Classic translation factor GTPase family. EF-Tu/EF-1A subfamily.</text>
</comment>
<evidence type="ECO:0000256" key="13">
    <source>
        <dbReference type="ARBA" id="ARBA00031881"/>
    </source>
</evidence>
<dbReference type="Pfam" id="PF00009">
    <property type="entry name" value="GTP_EFTU"/>
    <property type="match status" value="1"/>
</dbReference>
<dbReference type="GO" id="GO:0005525">
    <property type="term" value="F:GTP binding"/>
    <property type="evidence" value="ECO:0007669"/>
    <property type="project" value="UniProtKB-KW"/>
</dbReference>
<feature type="compositionally biased region" description="Low complexity" evidence="14">
    <location>
        <begin position="121"/>
        <end position="137"/>
    </location>
</feature>
<keyword evidence="17" id="KW-1185">Reference proteome</keyword>
<dbReference type="Pfam" id="PF22594">
    <property type="entry name" value="GTP-eEF1A_C"/>
    <property type="match status" value="1"/>
</dbReference>
<dbReference type="Gene3D" id="2.40.30.10">
    <property type="entry name" value="Translation factors"/>
    <property type="match status" value="2"/>
</dbReference>
<dbReference type="InterPro" id="IPR027417">
    <property type="entry name" value="P-loop_NTPase"/>
</dbReference>
<keyword evidence="8" id="KW-0648">Protein biosynthesis</keyword>
<dbReference type="GO" id="GO:0002184">
    <property type="term" value="P:cytoplasmic translational termination"/>
    <property type="evidence" value="ECO:0007669"/>
    <property type="project" value="UniProtKB-ARBA"/>
</dbReference>
<dbReference type="GO" id="GO:0003747">
    <property type="term" value="F:translation release factor activity"/>
    <property type="evidence" value="ECO:0007669"/>
    <property type="project" value="InterPro"/>
</dbReference>
<protein>
    <recommendedName>
        <fullName evidence="3">Eukaryotic peptide chain release factor GTP-binding subunit</fullName>
    </recommendedName>
    <alternativeName>
        <fullName evidence="13">ERF-3</fullName>
    </alternativeName>
    <alternativeName>
        <fullName evidence="12">ERF2</fullName>
    </alternativeName>
    <alternativeName>
        <fullName evidence="10">Polypeptide release factor 3</fullName>
    </alternativeName>
    <alternativeName>
        <fullName evidence="11">Translation release factor 3</fullName>
    </alternativeName>
</protein>
<evidence type="ECO:0000256" key="14">
    <source>
        <dbReference type="SAM" id="MobiDB-lite"/>
    </source>
</evidence>
<dbReference type="FunFam" id="2.40.30.10:FF:000017">
    <property type="entry name" value="Eukaryotic peptide chain release factor GTP-binding subunit"/>
    <property type="match status" value="1"/>
</dbReference>
<dbReference type="CDD" id="cd03704">
    <property type="entry name" value="eRF3_C_III"/>
    <property type="match status" value="1"/>
</dbReference>
<feature type="region of interest" description="Disordered" evidence="14">
    <location>
        <begin position="24"/>
        <end position="58"/>
    </location>
</feature>
<feature type="compositionally biased region" description="Low complexity" evidence="14">
    <location>
        <begin position="231"/>
        <end position="248"/>
    </location>
</feature>
<dbReference type="InterPro" id="IPR031157">
    <property type="entry name" value="G_TR_CS"/>
</dbReference>
<accession>A0AAN6G8C8</accession>
<evidence type="ECO:0000256" key="6">
    <source>
        <dbReference type="ARBA" id="ARBA00022737"/>
    </source>
</evidence>